<evidence type="ECO:0000259" key="1">
    <source>
        <dbReference type="Pfam" id="PF05050"/>
    </source>
</evidence>
<dbReference type="AlphaFoldDB" id="A0A173TT77"/>
<dbReference type="CDD" id="cd03789">
    <property type="entry name" value="GT9_LPS_heptosyltransferase"/>
    <property type="match status" value="1"/>
</dbReference>
<sequence>MSNKVRVAKRLVKNFFISWKHDGAKVTYQRVISTFKYGPQDPPIAEIMEDKIQSYDEGVYEGYVKSIEENNISRFNGGRKEFVEITKTPFVRNENDTKIIAWYLPQYYQIDINNKYHGQGFTEWTNSSQAIPLFAEHYQPHIPYDVGYYDLLNPTAMMRQAELAKMYGIYGFCFHWYWFSGERTMEKPCEMLLEHKEIDLKFCFDWATENWTSAWDGGTKEVIFEQKLLDGDDRKFMDDILPYMQDDRYIKIDGKPVLSIYRCDMFPKKRFIKMIENLRKYAREAGFPDLYIMITNRENIDDVAEVGADALVEFPPAAIWPECGRYQPEGYVNPNFKGDIFDLTPFVQQKKYLKKYGSKKVFRSALVGFDNTARRATTGCQILMGANPANFKLWLKGILEESREIHSGDENIVFINNWNEWAEGSHLEPDMKYGYAYLQATKEALEETRGMRYDIVENQWKEKKAKGVTTINFYVHCVESMGDIVACEPIARYLKEMDQQSNIKWLVKKPYVDLIKYNPNIDEVIPVECLSDAIDICDKAKKEENNIIVDCHYDGRICSKTFRVHSNKNNPSVNEKTYFNYGSLLANFCLSAGLPPIEDAPRFYFAPDVKVPVELPDKYVVFHCKSAESTKDWVDNKWNTLAHDIMDAGCAVVEIGMESVVKNKNTMYHDCTNIRDLQQIAAIIKGACCFIGIDSGFAHFANCLDVYGILIFGKYKTFDYPMVYSGKYKDGSNATIIYADQKPAAEVEESKVLEVFMKHMYPEGRSIHSETGEEVKKPEIKIVTEEDVKDSLKGYVPFQNISVDFGGEYGNISYAQFGDDMTIMNLVRQLGLDKPSYLDIGAHHPYVMSNTAMLYQKGCRGINVEADKELLTAFVEERAEDVNIHAVVAGKKGNEIFYHIAKAPGCSTIIQKRAEDFVKEMPEYGPIDEQKVTTITIDDIVSGLCEGGSYPDFLNINIGGNEYDVLAGSDLLYSNGPAIIDVEVDGREHEKFKTLLEENDYFFYTRLGVNEIYVRNKYKDRIVS</sequence>
<dbReference type="OrthoDB" id="9816424at2"/>
<dbReference type="Gene3D" id="3.20.20.80">
    <property type="entry name" value="Glycosidases"/>
    <property type="match status" value="1"/>
</dbReference>
<organism evidence="2 3">
    <name type="scientific">Roseburia intestinalis</name>
    <dbReference type="NCBI Taxonomy" id="166486"/>
    <lineage>
        <taxon>Bacteria</taxon>
        <taxon>Bacillati</taxon>
        <taxon>Bacillota</taxon>
        <taxon>Clostridia</taxon>
        <taxon>Lachnospirales</taxon>
        <taxon>Lachnospiraceae</taxon>
        <taxon>Roseburia</taxon>
    </lineage>
</organism>
<evidence type="ECO:0000313" key="2">
    <source>
        <dbReference type="EMBL" id="CUN06033.1"/>
    </source>
</evidence>
<dbReference type="EMBL" id="CYXZ01000011">
    <property type="protein sequence ID" value="CUN06033.1"/>
    <property type="molecule type" value="Genomic_DNA"/>
</dbReference>
<dbReference type="SUPFAM" id="SSF53756">
    <property type="entry name" value="UDP-Glycosyltransferase/glycogen phosphorylase"/>
    <property type="match status" value="1"/>
</dbReference>
<feature type="domain" description="Methyltransferase FkbM" evidence="1">
    <location>
        <begin position="839"/>
        <end position="1001"/>
    </location>
</feature>
<reference evidence="2 3" key="1">
    <citation type="submission" date="2015-09" db="EMBL/GenBank/DDBJ databases">
        <authorList>
            <consortium name="Pathogen Informatics"/>
        </authorList>
    </citation>
    <scope>NUCLEOTIDE SEQUENCE [LARGE SCALE GENOMIC DNA]</scope>
    <source>
        <strain evidence="2 3">2789STDY5834960</strain>
    </source>
</reference>
<dbReference type="Gene3D" id="3.40.50.150">
    <property type="entry name" value="Vaccinia Virus protein VP39"/>
    <property type="match status" value="1"/>
</dbReference>
<dbReference type="PaxDb" id="166486-ERS852572_01730"/>
<keyword evidence="2" id="KW-0808">Transferase</keyword>
<dbReference type="GO" id="GO:0016757">
    <property type="term" value="F:glycosyltransferase activity"/>
    <property type="evidence" value="ECO:0007669"/>
    <property type="project" value="InterPro"/>
</dbReference>
<dbReference type="Pfam" id="PF14307">
    <property type="entry name" value="Glyco_tran_WbsX"/>
    <property type="match status" value="1"/>
</dbReference>
<dbReference type="PANTHER" id="PTHR41244">
    <property type="entry name" value="RHAMNAN SYNTHESIS F"/>
    <property type="match status" value="1"/>
</dbReference>
<dbReference type="STRING" id="166486.ERS852572_01730"/>
<dbReference type="InterPro" id="IPR006342">
    <property type="entry name" value="FkbM_mtfrase"/>
</dbReference>
<dbReference type="Gene3D" id="3.40.50.2000">
    <property type="entry name" value="Glycogen Phosphorylase B"/>
    <property type="match status" value="2"/>
</dbReference>
<protein>
    <submittedName>
        <fullName evidence="2">ADP-heptose:LPS heptosyl transferase I</fullName>
    </submittedName>
</protein>
<dbReference type="InterPro" id="IPR029063">
    <property type="entry name" value="SAM-dependent_MTases_sf"/>
</dbReference>
<dbReference type="Pfam" id="PF05050">
    <property type="entry name" value="Methyltransf_21"/>
    <property type="match status" value="1"/>
</dbReference>
<evidence type="ECO:0000313" key="3">
    <source>
        <dbReference type="Proteomes" id="UP000095350"/>
    </source>
</evidence>
<proteinExistence type="predicted"/>
<name>A0A173TT77_9FIRM</name>
<dbReference type="InterPro" id="IPR032719">
    <property type="entry name" value="WbsX"/>
</dbReference>
<gene>
    <name evidence="2" type="ORF">ERS852572_01730</name>
</gene>
<dbReference type="RefSeq" id="WP_055194241.1">
    <property type="nucleotide sequence ID" value="NZ_CABIYH010000011.1"/>
</dbReference>
<dbReference type="Pfam" id="PF01075">
    <property type="entry name" value="Glyco_transf_9"/>
    <property type="match status" value="1"/>
</dbReference>
<dbReference type="InterPro" id="IPR002201">
    <property type="entry name" value="Glyco_trans_9"/>
</dbReference>
<dbReference type="Proteomes" id="UP000095350">
    <property type="component" value="Unassembled WGS sequence"/>
</dbReference>
<dbReference type="CDD" id="cd11579">
    <property type="entry name" value="Glyco_tran_WbsX"/>
    <property type="match status" value="1"/>
</dbReference>
<dbReference type="SUPFAM" id="SSF53335">
    <property type="entry name" value="S-adenosyl-L-methionine-dependent methyltransferases"/>
    <property type="match status" value="1"/>
</dbReference>
<accession>A0A173TT77</accession>
<dbReference type="PANTHER" id="PTHR41244:SF1">
    <property type="entry name" value="GLYCOSYLTRANSFERASE"/>
    <property type="match status" value="1"/>
</dbReference>